<dbReference type="InterPro" id="IPR023148">
    <property type="entry name" value="tRNA_m1G_MeTrfase_C_sf"/>
</dbReference>
<comment type="subunit">
    <text evidence="4 15 17">Homodimer.</text>
</comment>
<keyword evidence="7 15" id="KW-0963">Cytoplasm</keyword>
<evidence type="ECO:0000256" key="10">
    <source>
        <dbReference type="ARBA" id="ARBA00022691"/>
    </source>
</evidence>
<evidence type="ECO:0000256" key="5">
    <source>
        <dbReference type="ARBA" id="ARBA00012807"/>
    </source>
</evidence>
<dbReference type="Gene3D" id="3.40.1280.10">
    <property type="match status" value="1"/>
</dbReference>
<evidence type="ECO:0000256" key="16">
    <source>
        <dbReference type="PIRSR" id="PIRSR000386-1"/>
    </source>
</evidence>
<evidence type="ECO:0000256" key="11">
    <source>
        <dbReference type="ARBA" id="ARBA00022694"/>
    </source>
</evidence>
<keyword evidence="9 15" id="KW-0808">Transferase</keyword>
<evidence type="ECO:0000256" key="8">
    <source>
        <dbReference type="ARBA" id="ARBA00022603"/>
    </source>
</evidence>
<proteinExistence type="inferred from homology"/>
<evidence type="ECO:0000256" key="15">
    <source>
        <dbReference type="HAMAP-Rule" id="MF_00605"/>
    </source>
</evidence>
<reference evidence="20" key="1">
    <citation type="submission" date="2017-09" db="EMBL/GenBank/DDBJ databases">
        <title>Depth-based differentiation of microbial function through sediment-hosted aquifers and enrichment of novel symbionts in the deep terrestrial subsurface.</title>
        <authorList>
            <person name="Probst A.J."/>
            <person name="Ladd B."/>
            <person name="Jarett J.K."/>
            <person name="Geller-Mcgrath D.E."/>
            <person name="Sieber C.M.K."/>
            <person name="Emerson J.B."/>
            <person name="Anantharaman K."/>
            <person name="Thomas B.C."/>
            <person name="Malmstrom R."/>
            <person name="Stieglmeier M."/>
            <person name="Klingl A."/>
            <person name="Woyke T."/>
            <person name="Ryan C.M."/>
            <person name="Banfield J.F."/>
        </authorList>
    </citation>
    <scope>NUCLEOTIDE SEQUENCE [LARGE SCALE GENOMIC DNA]</scope>
</reference>
<dbReference type="InterPro" id="IPR029028">
    <property type="entry name" value="Alpha/beta_knot_MTases"/>
</dbReference>
<keyword evidence="11 15" id="KW-0819">tRNA processing</keyword>
<name>A0A2H0W9V7_9BACT</name>
<feature type="binding site" evidence="15 16">
    <location>
        <begin position="130"/>
        <end position="135"/>
    </location>
    <ligand>
        <name>S-adenosyl-L-methionine</name>
        <dbReference type="ChEBI" id="CHEBI:59789"/>
    </ligand>
</feature>
<evidence type="ECO:0000256" key="3">
    <source>
        <dbReference type="ARBA" id="ARBA00007630"/>
    </source>
</evidence>
<dbReference type="EMBL" id="PEZT01000010">
    <property type="protein sequence ID" value="PIS09417.1"/>
    <property type="molecule type" value="Genomic_DNA"/>
</dbReference>
<evidence type="ECO:0000313" key="20">
    <source>
        <dbReference type="Proteomes" id="UP000230093"/>
    </source>
</evidence>
<comment type="caution">
    <text evidence="15">Lacks conserved residue(s) required for the propagation of feature annotation.</text>
</comment>
<dbReference type="GO" id="GO:0005829">
    <property type="term" value="C:cytosol"/>
    <property type="evidence" value="ECO:0007669"/>
    <property type="project" value="TreeGrafter"/>
</dbReference>
<dbReference type="AlphaFoldDB" id="A0A2H0W9V7"/>
<evidence type="ECO:0000256" key="13">
    <source>
        <dbReference type="ARBA" id="ARBA00033392"/>
    </source>
</evidence>
<dbReference type="HAMAP" id="MF_00605">
    <property type="entry name" value="TrmD"/>
    <property type="match status" value="1"/>
</dbReference>
<evidence type="ECO:0000256" key="4">
    <source>
        <dbReference type="ARBA" id="ARBA00011738"/>
    </source>
</evidence>
<dbReference type="InterPro" id="IPR029026">
    <property type="entry name" value="tRNA_m1G_MTases_N"/>
</dbReference>
<evidence type="ECO:0000313" key="19">
    <source>
        <dbReference type="EMBL" id="PIS09417.1"/>
    </source>
</evidence>
<dbReference type="NCBIfam" id="TIGR00088">
    <property type="entry name" value="trmD"/>
    <property type="match status" value="1"/>
</dbReference>
<organism evidence="19 20">
    <name type="scientific">Candidatus Beckwithbacteria bacterium CG10_big_fil_rev_8_21_14_0_10_34_10</name>
    <dbReference type="NCBI Taxonomy" id="1974495"/>
    <lineage>
        <taxon>Bacteria</taxon>
        <taxon>Candidatus Beckwithiibacteriota</taxon>
    </lineage>
</organism>
<feature type="domain" description="tRNA methyltransferase TRMD/TRM10-type" evidence="18">
    <location>
        <begin position="1"/>
        <end position="222"/>
    </location>
</feature>
<evidence type="ECO:0000256" key="17">
    <source>
        <dbReference type="RuleBase" id="RU003464"/>
    </source>
</evidence>
<evidence type="ECO:0000256" key="7">
    <source>
        <dbReference type="ARBA" id="ARBA00022490"/>
    </source>
</evidence>
<evidence type="ECO:0000256" key="14">
    <source>
        <dbReference type="ARBA" id="ARBA00047783"/>
    </source>
</evidence>
<comment type="catalytic activity">
    <reaction evidence="14 15 17">
        <text>guanosine(37) in tRNA + S-adenosyl-L-methionine = N(1)-methylguanosine(37) in tRNA + S-adenosyl-L-homocysteine + H(+)</text>
        <dbReference type="Rhea" id="RHEA:36899"/>
        <dbReference type="Rhea" id="RHEA-COMP:10145"/>
        <dbReference type="Rhea" id="RHEA-COMP:10147"/>
        <dbReference type="ChEBI" id="CHEBI:15378"/>
        <dbReference type="ChEBI" id="CHEBI:57856"/>
        <dbReference type="ChEBI" id="CHEBI:59789"/>
        <dbReference type="ChEBI" id="CHEBI:73542"/>
        <dbReference type="ChEBI" id="CHEBI:74269"/>
        <dbReference type="EC" id="2.1.1.228"/>
    </reaction>
</comment>
<keyword evidence="10 15" id="KW-0949">S-adenosyl-L-methionine</keyword>
<evidence type="ECO:0000256" key="6">
    <source>
        <dbReference type="ARBA" id="ARBA00014679"/>
    </source>
</evidence>
<comment type="subcellular location">
    <subcellularLocation>
        <location evidence="2 15 17">Cytoplasm</location>
    </subcellularLocation>
</comment>
<evidence type="ECO:0000256" key="9">
    <source>
        <dbReference type="ARBA" id="ARBA00022679"/>
    </source>
</evidence>
<comment type="function">
    <text evidence="1 15 17">Specifically methylates guanosine-37 in various tRNAs.</text>
</comment>
<dbReference type="SUPFAM" id="SSF75217">
    <property type="entry name" value="alpha/beta knot"/>
    <property type="match status" value="1"/>
</dbReference>
<dbReference type="Proteomes" id="UP000230093">
    <property type="component" value="Unassembled WGS sequence"/>
</dbReference>
<evidence type="ECO:0000259" key="18">
    <source>
        <dbReference type="Pfam" id="PF01746"/>
    </source>
</evidence>
<dbReference type="CDD" id="cd18080">
    <property type="entry name" value="TrmD-like"/>
    <property type="match status" value="1"/>
</dbReference>
<comment type="similarity">
    <text evidence="3 15 17">Belongs to the RNA methyltransferase TrmD family.</text>
</comment>
<dbReference type="Pfam" id="PF01746">
    <property type="entry name" value="tRNA_m1G_MT"/>
    <property type="match status" value="1"/>
</dbReference>
<dbReference type="GO" id="GO:0002939">
    <property type="term" value="P:tRNA N1-guanine methylation"/>
    <property type="evidence" value="ECO:0007669"/>
    <property type="project" value="TreeGrafter"/>
</dbReference>
<dbReference type="FunFam" id="1.10.1270.20:FF:000001">
    <property type="entry name" value="tRNA (guanine-N(1)-)-methyltransferase"/>
    <property type="match status" value="1"/>
</dbReference>
<dbReference type="PANTHER" id="PTHR46417">
    <property type="entry name" value="TRNA (GUANINE-N(1)-)-METHYLTRANSFERASE"/>
    <property type="match status" value="1"/>
</dbReference>
<protein>
    <recommendedName>
        <fullName evidence="6 15">tRNA (guanine-N(1)-)-methyltransferase</fullName>
        <ecNumber evidence="5 15">2.1.1.228</ecNumber>
    </recommendedName>
    <alternativeName>
        <fullName evidence="12 15">M1G-methyltransferase</fullName>
    </alternativeName>
    <alternativeName>
        <fullName evidence="13 15">tRNA [GM37] methyltransferase</fullName>
    </alternativeName>
</protein>
<dbReference type="FunFam" id="3.40.1280.10:FF:000001">
    <property type="entry name" value="tRNA (guanine-N(1)-)-methyltransferase"/>
    <property type="match status" value="1"/>
</dbReference>
<gene>
    <name evidence="15" type="primary">trmD</name>
    <name evidence="19" type="ORF">COT75_01925</name>
</gene>
<dbReference type="NCBIfam" id="NF000648">
    <property type="entry name" value="PRK00026.1"/>
    <property type="match status" value="1"/>
</dbReference>
<evidence type="ECO:0000256" key="12">
    <source>
        <dbReference type="ARBA" id="ARBA00029736"/>
    </source>
</evidence>
<sequence>MKIDILTIFPQMFKGPFSESILKRALDKKIVKINIHNLRKWTKDTHKTVDGRPYGGGPGMIFMLEPIDKALKELKKKNTKVILLTPQGKKFNQKKAFQLSLEKHLILICPHYEGIDERVRENFVDEEISIGDYILTGAELPTMILADAIVRLIPGVLINSKALKEESFNKNLLEYPQYTRPADFKGLKVPEILLSGNHKEIEKWRKNKALKRTEKRRPDLIK</sequence>
<dbReference type="PANTHER" id="PTHR46417:SF1">
    <property type="entry name" value="TRNA (GUANINE-N(1)-)-METHYLTRANSFERASE"/>
    <property type="match status" value="1"/>
</dbReference>
<dbReference type="PIRSF" id="PIRSF000386">
    <property type="entry name" value="tRNA_mtase"/>
    <property type="match status" value="1"/>
</dbReference>
<dbReference type="InterPro" id="IPR016009">
    <property type="entry name" value="tRNA_MeTrfase_TRMD/TRM10"/>
</dbReference>
<dbReference type="EC" id="2.1.1.228" evidence="5 15"/>
<evidence type="ECO:0000256" key="2">
    <source>
        <dbReference type="ARBA" id="ARBA00004496"/>
    </source>
</evidence>
<keyword evidence="8 15" id="KW-0489">Methyltransferase</keyword>
<accession>A0A2H0W9V7</accession>
<evidence type="ECO:0000256" key="1">
    <source>
        <dbReference type="ARBA" id="ARBA00002634"/>
    </source>
</evidence>
<dbReference type="InterPro" id="IPR002649">
    <property type="entry name" value="tRNA_m1G_MeTrfase_TrmD"/>
</dbReference>
<comment type="caution">
    <text evidence="19">The sequence shown here is derived from an EMBL/GenBank/DDBJ whole genome shotgun (WGS) entry which is preliminary data.</text>
</comment>
<dbReference type="GO" id="GO:0052906">
    <property type="term" value="F:tRNA (guanine(37)-N1)-methyltransferase activity"/>
    <property type="evidence" value="ECO:0007669"/>
    <property type="project" value="UniProtKB-UniRule"/>
</dbReference>
<dbReference type="Gene3D" id="1.10.1270.20">
    <property type="entry name" value="tRNA(m1g37)methyltransferase, domain 2"/>
    <property type="match status" value="1"/>
</dbReference>